<evidence type="ECO:0000313" key="2">
    <source>
        <dbReference type="Proteomes" id="UP001165653"/>
    </source>
</evidence>
<gene>
    <name evidence="1" type="ORF">OJ996_03040</name>
</gene>
<dbReference type="RefSeq" id="WP_264511024.1">
    <property type="nucleotide sequence ID" value="NZ_JAPDDR010000002.1"/>
</dbReference>
<sequence length="138" mass="15036">MNSITLATRAYTPFATVSGSVRWRLDEAPKSLELRLFWFTRGRGTEEAQAVSTMDLGKTASGERAFSFDLPGNPWSVDGRLISIVWGIELVDKKEGSLAVEEFVMGPGGQATVLSAVQSPRSEGKMGSGLKKYFGMNR</sequence>
<dbReference type="EMBL" id="JAPDDR010000002">
    <property type="protein sequence ID" value="MCW1912533.1"/>
    <property type="molecule type" value="Genomic_DNA"/>
</dbReference>
<name>A0ABT3FY67_9BACT</name>
<organism evidence="1 2">
    <name type="scientific">Luteolibacter rhizosphaerae</name>
    <dbReference type="NCBI Taxonomy" id="2989719"/>
    <lineage>
        <taxon>Bacteria</taxon>
        <taxon>Pseudomonadati</taxon>
        <taxon>Verrucomicrobiota</taxon>
        <taxon>Verrucomicrobiia</taxon>
        <taxon>Verrucomicrobiales</taxon>
        <taxon>Verrucomicrobiaceae</taxon>
        <taxon>Luteolibacter</taxon>
    </lineage>
</organism>
<evidence type="ECO:0000313" key="1">
    <source>
        <dbReference type="EMBL" id="MCW1912533.1"/>
    </source>
</evidence>
<accession>A0ABT3FY67</accession>
<comment type="caution">
    <text evidence="1">The sequence shown here is derived from an EMBL/GenBank/DDBJ whole genome shotgun (WGS) entry which is preliminary data.</text>
</comment>
<proteinExistence type="predicted"/>
<keyword evidence="2" id="KW-1185">Reference proteome</keyword>
<reference evidence="1" key="1">
    <citation type="submission" date="2022-10" db="EMBL/GenBank/DDBJ databases">
        <title>Luteolibacter sp. GHJ8, whole genome shotgun sequencing project.</title>
        <authorList>
            <person name="Zhao G."/>
            <person name="Shen L."/>
        </authorList>
    </citation>
    <scope>NUCLEOTIDE SEQUENCE</scope>
    <source>
        <strain evidence="1">GHJ8</strain>
    </source>
</reference>
<dbReference type="Proteomes" id="UP001165653">
    <property type="component" value="Unassembled WGS sequence"/>
</dbReference>
<protein>
    <submittedName>
        <fullName evidence="1">Uncharacterized protein</fullName>
    </submittedName>
</protein>